<reference evidence="2" key="2">
    <citation type="journal article" date="2024" name="Plant">
        <title>Genomic evolution and insights into agronomic trait innovations of Sesamum species.</title>
        <authorList>
            <person name="Miao H."/>
            <person name="Wang L."/>
            <person name="Qu L."/>
            <person name="Liu H."/>
            <person name="Sun Y."/>
            <person name="Le M."/>
            <person name="Wang Q."/>
            <person name="Wei S."/>
            <person name="Zheng Y."/>
            <person name="Lin W."/>
            <person name="Duan Y."/>
            <person name="Cao H."/>
            <person name="Xiong S."/>
            <person name="Wang X."/>
            <person name="Wei L."/>
            <person name="Li C."/>
            <person name="Ma Q."/>
            <person name="Ju M."/>
            <person name="Zhao R."/>
            <person name="Li G."/>
            <person name="Mu C."/>
            <person name="Tian Q."/>
            <person name="Mei H."/>
            <person name="Zhang T."/>
            <person name="Gao T."/>
            <person name="Zhang H."/>
        </authorList>
    </citation>
    <scope>NUCLEOTIDE SEQUENCE</scope>
    <source>
        <strain evidence="2">G02</strain>
    </source>
</reference>
<comment type="caution">
    <text evidence="2">The sequence shown here is derived from an EMBL/GenBank/DDBJ whole genome shotgun (WGS) entry which is preliminary data.</text>
</comment>
<gene>
    <name evidence="2" type="ORF">Sradi_7049700</name>
</gene>
<dbReference type="CDD" id="cd01650">
    <property type="entry name" value="RT_nLTR_like"/>
    <property type="match status" value="1"/>
</dbReference>
<evidence type="ECO:0000313" key="2">
    <source>
        <dbReference type="EMBL" id="KAL0290465.1"/>
    </source>
</evidence>
<dbReference type="PANTHER" id="PTHR33116:SF84">
    <property type="entry name" value="RNA-DIRECTED DNA POLYMERASE"/>
    <property type="match status" value="1"/>
</dbReference>
<dbReference type="InterPro" id="IPR000477">
    <property type="entry name" value="RT_dom"/>
</dbReference>
<accession>A0AAW2J7D0</accession>
<dbReference type="EMBL" id="JACGWJ010000614">
    <property type="protein sequence ID" value="KAL0290465.1"/>
    <property type="molecule type" value="Genomic_DNA"/>
</dbReference>
<name>A0AAW2J7D0_SESRA</name>
<evidence type="ECO:0000259" key="1">
    <source>
        <dbReference type="PROSITE" id="PS50878"/>
    </source>
</evidence>
<dbReference type="SUPFAM" id="SSF56672">
    <property type="entry name" value="DNA/RNA polymerases"/>
    <property type="match status" value="1"/>
</dbReference>
<protein>
    <recommendedName>
        <fullName evidence="1">Reverse transcriptase domain-containing protein</fullName>
    </recommendedName>
</protein>
<dbReference type="AlphaFoldDB" id="A0AAW2J7D0"/>
<dbReference type="InterPro" id="IPR043502">
    <property type="entry name" value="DNA/RNA_pol_sf"/>
</dbReference>
<organism evidence="2">
    <name type="scientific">Sesamum radiatum</name>
    <name type="common">Black benniseed</name>
    <dbReference type="NCBI Taxonomy" id="300843"/>
    <lineage>
        <taxon>Eukaryota</taxon>
        <taxon>Viridiplantae</taxon>
        <taxon>Streptophyta</taxon>
        <taxon>Embryophyta</taxon>
        <taxon>Tracheophyta</taxon>
        <taxon>Spermatophyta</taxon>
        <taxon>Magnoliopsida</taxon>
        <taxon>eudicotyledons</taxon>
        <taxon>Gunneridae</taxon>
        <taxon>Pentapetalae</taxon>
        <taxon>asterids</taxon>
        <taxon>lamiids</taxon>
        <taxon>Lamiales</taxon>
        <taxon>Pedaliaceae</taxon>
        <taxon>Sesamum</taxon>
    </lineage>
</organism>
<sequence length="633" mass="73241">MELSKLKNLKSVFRQRRKEKGDLASNVSLAKEFLEKAQALYEEHKEDILLLLVKCCRMVYCAAVKMEYMMLQQRAKLSWLKHGDQSSRVFFQKINSRRARQRVYQIHTPQGECITDMQRVTEEFISVFQNLLGGSRRQQNINLSWLRPDVKYLLSIEEGERLISSVTDEEIKEAFFDISEDSAPGPDGYSSLFYKAAWAVVGGEVCEAVKEFFVTGRLLKQINATTLTMIPKVQMPLQVSDYRPISCCNVIYKAITKVMVKRMQQILHLIIDQSQNAFVPGRSIADNILLAQELLAGYNQVKLPPRCTIKVDIQKAYDSVEWDFLLESLKLFKFPEKFIGWIEQCISTVMFSISLNGSLYGFFPSSRGLRQGDPISPYLFVIVMEVWRLLLHKRVQEAAAFQYHWKSQSARSEIVNVMGFQEGALPIKYLGVPLVSTKLSVADCRPLLQQIDARLAVIREIEGRMRRFLWRGSSMNGYAKVSWDQVCKSKQEGGLGIQRVLHLNQALLSRETHQHLFFDCPYSKRCLAILKENARFQWPKEDWNQGIMWASRKWRGKHLWHAGSRAALASIVYHVWTERNCRKFRSIATSAEVVTMRAMEDVRMRIISEGLPASLQAFSLYKVWKIPWHRSFF</sequence>
<feature type="domain" description="Reverse transcriptase" evidence="1">
    <location>
        <begin position="211"/>
        <end position="475"/>
    </location>
</feature>
<dbReference type="PROSITE" id="PS50878">
    <property type="entry name" value="RT_POL"/>
    <property type="match status" value="1"/>
</dbReference>
<dbReference type="PANTHER" id="PTHR33116">
    <property type="entry name" value="REVERSE TRANSCRIPTASE ZINC-BINDING DOMAIN-CONTAINING PROTEIN-RELATED-RELATED"/>
    <property type="match status" value="1"/>
</dbReference>
<dbReference type="Pfam" id="PF00078">
    <property type="entry name" value="RVT_1"/>
    <property type="match status" value="1"/>
</dbReference>
<proteinExistence type="predicted"/>
<reference evidence="2" key="1">
    <citation type="submission" date="2020-06" db="EMBL/GenBank/DDBJ databases">
        <authorList>
            <person name="Li T."/>
            <person name="Hu X."/>
            <person name="Zhang T."/>
            <person name="Song X."/>
            <person name="Zhang H."/>
            <person name="Dai N."/>
            <person name="Sheng W."/>
            <person name="Hou X."/>
            <person name="Wei L."/>
        </authorList>
    </citation>
    <scope>NUCLEOTIDE SEQUENCE</scope>
    <source>
        <strain evidence="2">G02</strain>
        <tissue evidence="2">Leaf</tissue>
    </source>
</reference>